<dbReference type="InterPro" id="IPR051043">
    <property type="entry name" value="Sulfatase_Mod_Factor_Kinase"/>
</dbReference>
<dbReference type="Gene3D" id="3.90.1580.10">
    <property type="entry name" value="paralog of FGE (formylglycine-generating enzyme)"/>
    <property type="match status" value="1"/>
</dbReference>
<proteinExistence type="predicted"/>
<dbReference type="InterPro" id="IPR042095">
    <property type="entry name" value="SUMF_sf"/>
</dbReference>
<feature type="compositionally biased region" description="Low complexity" evidence="1">
    <location>
        <begin position="364"/>
        <end position="377"/>
    </location>
</feature>
<dbReference type="PROSITE" id="PS51257">
    <property type="entry name" value="PROKAR_LIPOPROTEIN"/>
    <property type="match status" value="1"/>
</dbReference>
<feature type="region of interest" description="Disordered" evidence="1">
    <location>
        <begin position="353"/>
        <end position="388"/>
    </location>
</feature>
<evidence type="ECO:0000313" key="4">
    <source>
        <dbReference type="Proteomes" id="UP000664034"/>
    </source>
</evidence>
<dbReference type="SUPFAM" id="SSF56436">
    <property type="entry name" value="C-type lectin-like"/>
    <property type="match status" value="1"/>
</dbReference>
<evidence type="ECO:0000259" key="2">
    <source>
        <dbReference type="Pfam" id="PF03781"/>
    </source>
</evidence>
<evidence type="ECO:0000313" key="3">
    <source>
        <dbReference type="EMBL" id="MBO0935142.1"/>
    </source>
</evidence>
<dbReference type="EMBL" id="JAFMYV010000001">
    <property type="protein sequence ID" value="MBO0935142.1"/>
    <property type="molecule type" value="Genomic_DNA"/>
</dbReference>
<dbReference type="AlphaFoldDB" id="A0A939G9W3"/>
<evidence type="ECO:0000256" key="1">
    <source>
        <dbReference type="SAM" id="MobiDB-lite"/>
    </source>
</evidence>
<dbReference type="GO" id="GO:0120147">
    <property type="term" value="F:formylglycine-generating oxidase activity"/>
    <property type="evidence" value="ECO:0007669"/>
    <property type="project" value="TreeGrafter"/>
</dbReference>
<accession>A0A939G9W3</accession>
<name>A0A939G9W3_9BACT</name>
<feature type="domain" description="Sulfatase-modifying factor enzyme-like" evidence="2">
    <location>
        <begin position="68"/>
        <end position="347"/>
    </location>
</feature>
<comment type="caution">
    <text evidence="3">The sequence shown here is derived from an EMBL/GenBank/DDBJ whole genome shotgun (WGS) entry which is preliminary data.</text>
</comment>
<dbReference type="InterPro" id="IPR016187">
    <property type="entry name" value="CTDL_fold"/>
</dbReference>
<dbReference type="PANTHER" id="PTHR23150:SF19">
    <property type="entry name" value="FORMYLGLYCINE-GENERATING ENZYME"/>
    <property type="match status" value="1"/>
</dbReference>
<feature type="compositionally biased region" description="Gly residues" evidence="1">
    <location>
        <begin position="378"/>
        <end position="388"/>
    </location>
</feature>
<organism evidence="3 4">
    <name type="scientific">Fibrella rubiginis</name>
    <dbReference type="NCBI Taxonomy" id="2817060"/>
    <lineage>
        <taxon>Bacteria</taxon>
        <taxon>Pseudomonadati</taxon>
        <taxon>Bacteroidota</taxon>
        <taxon>Cytophagia</taxon>
        <taxon>Cytophagales</taxon>
        <taxon>Spirosomataceae</taxon>
        <taxon>Fibrella</taxon>
    </lineage>
</organism>
<gene>
    <name evidence="3" type="ORF">J2I47_01150</name>
</gene>
<dbReference type="PANTHER" id="PTHR23150">
    <property type="entry name" value="SULFATASE MODIFYING FACTOR 1, 2"/>
    <property type="match status" value="1"/>
</dbReference>
<reference evidence="3" key="1">
    <citation type="submission" date="2021-03" db="EMBL/GenBank/DDBJ databases">
        <title>Fibrella sp. HMF5335 genome sequencing and assembly.</title>
        <authorList>
            <person name="Kang H."/>
            <person name="Kim H."/>
            <person name="Bae S."/>
            <person name="Joh K."/>
        </authorList>
    </citation>
    <scope>NUCLEOTIDE SEQUENCE</scope>
    <source>
        <strain evidence="3">HMF5335</strain>
    </source>
</reference>
<dbReference type="InterPro" id="IPR005532">
    <property type="entry name" value="SUMF_dom"/>
</dbReference>
<keyword evidence="4" id="KW-1185">Reference proteome</keyword>
<dbReference type="Proteomes" id="UP000664034">
    <property type="component" value="Unassembled WGS sequence"/>
</dbReference>
<sequence>MLSTNMKSNRMPALFFRGVWVVAAVLALQSCGFVKSKFGGGKKGDVGVANGEVVATARPGYKQTTPFGMVLVPSGSFIMGQADEDVAATQINMNRRVTISSFYMDDTEITNHEYRQYVNALLADSASTIGEEEIMAKYYPDTAVWKNDFTYHNGDPMLEYYYGHPAFDTYPVVGVSWKAAQHFCQWRTNLYNDYRSKEGMFNSPRFRLPSEAEWEWAARGGKQGAKYPWGNPYVANGKGCYLANFKPQRGNFDADGYPYTAPANKFNPNEYGLYNMAGNVAEWCRDAYAENSNAIVWDMNPDNQNADEPRKVVRGGSWKDIAYYLESGTRTYEDENSRRSYIGFRSVMDNLEGRTATARGGRQSASTRSSKLSKSAKGGSGTGMRGSK</sequence>
<protein>
    <submittedName>
        <fullName evidence="3">SUMF1/EgtB/PvdO family nonheme iron enzyme</fullName>
    </submittedName>
</protein>
<dbReference type="Pfam" id="PF03781">
    <property type="entry name" value="FGE-sulfatase"/>
    <property type="match status" value="1"/>
</dbReference>